<evidence type="ECO:0000259" key="2">
    <source>
        <dbReference type="Pfam" id="PF13439"/>
    </source>
</evidence>
<dbReference type="PANTHER" id="PTHR45947">
    <property type="entry name" value="SULFOQUINOVOSYL TRANSFERASE SQD2"/>
    <property type="match status" value="1"/>
</dbReference>
<dbReference type="EMBL" id="JACONW010000088">
    <property type="protein sequence ID" value="MBC3951563.1"/>
    <property type="molecule type" value="Genomic_DNA"/>
</dbReference>
<evidence type="ECO:0000313" key="3">
    <source>
        <dbReference type="EMBL" id="MBC3951563.1"/>
    </source>
</evidence>
<feature type="domain" description="Glycosyltransferase subfamily 4-like N-terminal" evidence="2">
    <location>
        <begin position="15"/>
        <end position="190"/>
    </location>
</feature>
<gene>
    <name evidence="3" type="ORF">H8S59_17475</name>
</gene>
<dbReference type="InterPro" id="IPR050194">
    <property type="entry name" value="Glycosyltransferase_grp1"/>
</dbReference>
<dbReference type="Gene3D" id="3.40.50.2000">
    <property type="entry name" value="Glycogen Phosphorylase B"/>
    <property type="match status" value="2"/>
</dbReference>
<dbReference type="Pfam" id="PF00534">
    <property type="entry name" value="Glycos_transf_1"/>
    <property type="match status" value="1"/>
</dbReference>
<proteinExistence type="predicted"/>
<protein>
    <submittedName>
        <fullName evidence="3">Glycosyltransferase family 4 protein</fullName>
    </submittedName>
</protein>
<dbReference type="RefSeq" id="WP_187522253.1">
    <property type="nucleotide sequence ID" value="NZ_JACONW010000088.1"/>
</dbReference>
<evidence type="ECO:0000313" key="4">
    <source>
        <dbReference type="Proteomes" id="UP000651852"/>
    </source>
</evidence>
<dbReference type="PANTHER" id="PTHR45947:SF3">
    <property type="entry name" value="SULFOQUINOVOSYL TRANSFERASE SQD2"/>
    <property type="match status" value="1"/>
</dbReference>
<dbReference type="SUPFAM" id="SSF53756">
    <property type="entry name" value="UDP-Glycosyltransferase/glycogen phosphorylase"/>
    <property type="match status" value="1"/>
</dbReference>
<evidence type="ECO:0000259" key="1">
    <source>
        <dbReference type="Pfam" id="PF00534"/>
    </source>
</evidence>
<dbReference type="CDD" id="cd03804">
    <property type="entry name" value="GT4_WbaZ-like"/>
    <property type="match status" value="1"/>
</dbReference>
<accession>A0ABR7B303</accession>
<keyword evidence="4" id="KW-1185">Reference proteome</keyword>
<feature type="domain" description="Glycosyl transferase family 1" evidence="1">
    <location>
        <begin position="196"/>
        <end position="350"/>
    </location>
</feature>
<dbReference type="InterPro" id="IPR028098">
    <property type="entry name" value="Glyco_trans_4-like_N"/>
</dbReference>
<dbReference type="Proteomes" id="UP000651852">
    <property type="component" value="Unassembled WGS sequence"/>
</dbReference>
<sequence>MRIAIVHDWLVTYAGAERVLASLINIWPQADLFSVIDFLSDQDRAHLQGKVAKTTFIQRLPKARTHYQRYLPLMPLAIEQLDLSGYDLIISSSHAVAKGVLSGPDQLHVSYVHSPIRYAWDLQHQYLLESGMSSGFKSKVARMILHYIRMWDQRTSSGVDDFVANSHFIGGRISKAYRRESTVIYPPVDTVNFTPQDSKQDYYFTASRMVPYKRMPMIIEAFAAMPDKRLIVIGDGPEMAKAKLIHAPNVTLLGFQPFAVLLEHMRNAKAFVFAAEEDFGISPVEAQACGTPVIAFGKGGVLETVCGLDHPQPTGVFYDQQTVSSLVAAVGEFEAAQPRISAQACRANAERFGAQRFEDEMKSFVESRLAATRLARQPARHRTLQASPILVSNEQTARVIPIKSV</sequence>
<name>A0ABR7B303_9PSED</name>
<dbReference type="Pfam" id="PF13439">
    <property type="entry name" value="Glyco_transf_4"/>
    <property type="match status" value="1"/>
</dbReference>
<reference evidence="3 4" key="1">
    <citation type="submission" date="2020-08" db="EMBL/GenBank/DDBJ databases">
        <title>Putative novel bacterial strains isolated from necrotic wheat leaf tissues caused by Xanthomonas translucens.</title>
        <authorList>
            <person name="Tambong J.T."/>
        </authorList>
    </citation>
    <scope>NUCLEOTIDE SEQUENCE [LARGE SCALE GENOMIC DNA]</scope>
    <source>
        <strain evidence="3 4">DOAB 1069</strain>
    </source>
</reference>
<dbReference type="InterPro" id="IPR001296">
    <property type="entry name" value="Glyco_trans_1"/>
</dbReference>
<organism evidence="3 4">
    <name type="scientific">Pseudomonas folii</name>
    <dbReference type="NCBI Taxonomy" id="2762593"/>
    <lineage>
        <taxon>Bacteria</taxon>
        <taxon>Pseudomonadati</taxon>
        <taxon>Pseudomonadota</taxon>
        <taxon>Gammaproteobacteria</taxon>
        <taxon>Pseudomonadales</taxon>
        <taxon>Pseudomonadaceae</taxon>
        <taxon>Pseudomonas</taxon>
    </lineage>
</organism>
<comment type="caution">
    <text evidence="3">The sequence shown here is derived from an EMBL/GenBank/DDBJ whole genome shotgun (WGS) entry which is preliminary data.</text>
</comment>